<keyword evidence="1" id="KW-0472">Membrane</keyword>
<dbReference type="EMBL" id="SMGQ01000003">
    <property type="protein sequence ID" value="TCK99482.1"/>
    <property type="molecule type" value="Genomic_DNA"/>
</dbReference>
<evidence type="ECO:0000313" key="2">
    <source>
        <dbReference type="EMBL" id="TCK99482.1"/>
    </source>
</evidence>
<dbReference type="RefSeq" id="WP_132278918.1">
    <property type="nucleotide sequence ID" value="NZ_SMGQ01000003.1"/>
</dbReference>
<comment type="caution">
    <text evidence="2">The sequence shown here is derived from an EMBL/GenBank/DDBJ whole genome shotgun (WGS) entry which is preliminary data.</text>
</comment>
<evidence type="ECO:0000313" key="3">
    <source>
        <dbReference type="Proteomes" id="UP000294545"/>
    </source>
</evidence>
<dbReference type="AlphaFoldDB" id="A0A4R1N9C5"/>
<dbReference type="Proteomes" id="UP000294545">
    <property type="component" value="Unassembled WGS sequence"/>
</dbReference>
<keyword evidence="3" id="KW-1185">Reference proteome</keyword>
<protein>
    <submittedName>
        <fullName evidence="2">Uncharacterized protein</fullName>
    </submittedName>
</protein>
<accession>A0A4R1N9C5</accession>
<proteinExistence type="predicted"/>
<name>A0A4R1N9C5_9FIRM</name>
<reference evidence="2 3" key="1">
    <citation type="submission" date="2019-03" db="EMBL/GenBank/DDBJ databases">
        <title>Genomic Encyclopedia of Type Strains, Phase IV (KMG-IV): sequencing the most valuable type-strain genomes for metagenomic binning, comparative biology and taxonomic classification.</title>
        <authorList>
            <person name="Goeker M."/>
        </authorList>
    </citation>
    <scope>NUCLEOTIDE SEQUENCE [LARGE SCALE GENOMIC DNA]</scope>
    <source>
        <strain evidence="2 3">DSM 24176</strain>
    </source>
</reference>
<dbReference type="OrthoDB" id="383937at2"/>
<organism evidence="2 3">
    <name type="scientific">Natranaerovirga hydrolytica</name>
    <dbReference type="NCBI Taxonomy" id="680378"/>
    <lineage>
        <taxon>Bacteria</taxon>
        <taxon>Bacillati</taxon>
        <taxon>Bacillota</taxon>
        <taxon>Clostridia</taxon>
        <taxon>Lachnospirales</taxon>
        <taxon>Natranaerovirgaceae</taxon>
        <taxon>Natranaerovirga</taxon>
    </lineage>
</organism>
<keyword evidence="1" id="KW-1133">Transmembrane helix</keyword>
<sequence length="317" mass="37902">MMKKKNKGAKIVIIIVIVIILLVSIVAVYKYLQKDKKVEMDLMPNGLSLKETMSYLRFYNLSSHPYINFGSDVVIRKDYDIEKDGVDIYPILNTQMFLPVLNYSIFEEEGLYYDISGRIREILGEYGFNNKNYMTIQWVLDNPKIAYEISDLVERTRYANYPKISPGQYFDIFLKNNKEEKNGLTTFENISYAWAYKLESDIPLFYIDSKTEYIDGTQEMEFRITEETERFIEITNFMFWEYEVETDVEDTLLRGYRNRLEEHGFSKNNYITSQWVIENPIEAYKMIEDTNYNFFWDTPKFQKAYEEYLEELAIIKE</sequence>
<gene>
    <name evidence="2" type="ORF">EDC19_0102</name>
</gene>
<evidence type="ECO:0000256" key="1">
    <source>
        <dbReference type="SAM" id="Phobius"/>
    </source>
</evidence>
<feature type="transmembrane region" description="Helical" evidence="1">
    <location>
        <begin position="12"/>
        <end position="32"/>
    </location>
</feature>
<keyword evidence="1" id="KW-0812">Transmembrane</keyword>